<reference evidence="1" key="1">
    <citation type="submission" date="2022-02" db="EMBL/GenBank/DDBJ databases">
        <title>Plant Genome Project.</title>
        <authorList>
            <person name="Zhang R.-G."/>
        </authorList>
    </citation>
    <scope>NUCLEOTIDE SEQUENCE</scope>
    <source>
        <strain evidence="1">AT1</strain>
    </source>
</reference>
<dbReference type="Proteomes" id="UP001062846">
    <property type="component" value="Chromosome 1"/>
</dbReference>
<keyword evidence="2" id="KW-1185">Reference proteome</keyword>
<gene>
    <name evidence="1" type="ORF">RHMOL_Rhmol01G0334100</name>
</gene>
<comment type="caution">
    <text evidence="1">The sequence shown here is derived from an EMBL/GenBank/DDBJ whole genome shotgun (WGS) entry which is preliminary data.</text>
</comment>
<evidence type="ECO:0000313" key="1">
    <source>
        <dbReference type="EMBL" id="KAI8574174.1"/>
    </source>
</evidence>
<sequence length="89" mass="10179">MFKRLTWLQGQWLNRVQIESCHEHGECGSSTSLPSQKLQKLGGLLELVEKCNCAIRYTIREGNQVADRLKKKVGVEQEVDVSHFDYSSI</sequence>
<proteinExistence type="predicted"/>
<accession>A0ACC0Q9P0</accession>
<name>A0ACC0Q9P0_RHOML</name>
<protein>
    <submittedName>
        <fullName evidence="1">Uncharacterized protein</fullName>
    </submittedName>
</protein>
<organism evidence="1 2">
    <name type="scientific">Rhododendron molle</name>
    <name type="common">Chinese azalea</name>
    <name type="synonym">Azalea mollis</name>
    <dbReference type="NCBI Taxonomy" id="49168"/>
    <lineage>
        <taxon>Eukaryota</taxon>
        <taxon>Viridiplantae</taxon>
        <taxon>Streptophyta</taxon>
        <taxon>Embryophyta</taxon>
        <taxon>Tracheophyta</taxon>
        <taxon>Spermatophyta</taxon>
        <taxon>Magnoliopsida</taxon>
        <taxon>eudicotyledons</taxon>
        <taxon>Gunneridae</taxon>
        <taxon>Pentapetalae</taxon>
        <taxon>asterids</taxon>
        <taxon>Ericales</taxon>
        <taxon>Ericaceae</taxon>
        <taxon>Ericoideae</taxon>
        <taxon>Rhodoreae</taxon>
        <taxon>Rhododendron</taxon>
    </lineage>
</organism>
<evidence type="ECO:0000313" key="2">
    <source>
        <dbReference type="Proteomes" id="UP001062846"/>
    </source>
</evidence>
<dbReference type="EMBL" id="CM046388">
    <property type="protein sequence ID" value="KAI8574174.1"/>
    <property type="molecule type" value="Genomic_DNA"/>
</dbReference>